<accession>A0ACC0WEA6</accession>
<name>A0ACC0WEA6_9STRA</name>
<comment type="caution">
    <text evidence="1">The sequence shown here is derived from an EMBL/GenBank/DDBJ whole genome shotgun (WGS) entry which is preliminary data.</text>
</comment>
<gene>
    <name evidence="1" type="ORF">PsorP6_016855</name>
</gene>
<evidence type="ECO:0000313" key="2">
    <source>
        <dbReference type="Proteomes" id="UP001163321"/>
    </source>
</evidence>
<sequence length="344" mass="38348">MVLSMQHNGYIHLAGSEVSRAAIAQRFGSPRAPLTMDDDIIASEWLIGVAEPGDNILLSKPGFPLYQTLCESHQVECRFYNLMWETHLNQMQSLVDDRTKGILINNPSNPCGSVYSKPHLENILALAEQNKIPIIADEIHGDMVFGSNVFFPIATLTKTVPVVAVDGLAKQFLIRGWRSVIPDILTPGPGSAEELLLVDFKKRYYATLAENAHLTIETISKIPDLEVFVPQGAMYAMVKVQTDVLTSINDDFYFTQKLLEEESVFVLPGQVNNYHVNRAIFVKRPDSGALFCVQYSSVLAWPIISTLSSPHLMTFCATRTITLPSFAVAAMSEWSVKYRRREPA</sequence>
<evidence type="ECO:0000313" key="1">
    <source>
        <dbReference type="EMBL" id="KAI9917084.1"/>
    </source>
</evidence>
<proteinExistence type="predicted"/>
<reference evidence="1 2" key="1">
    <citation type="journal article" date="2022" name="bioRxiv">
        <title>The genome of the oomycete Peronosclerospora sorghi, a cosmopolitan pathogen of maize and sorghum, is inflated with dispersed pseudogenes.</title>
        <authorList>
            <person name="Fletcher K."/>
            <person name="Martin F."/>
            <person name="Isakeit T."/>
            <person name="Cavanaugh K."/>
            <person name="Magill C."/>
            <person name="Michelmore R."/>
        </authorList>
    </citation>
    <scope>NUCLEOTIDE SEQUENCE [LARGE SCALE GENOMIC DNA]</scope>
    <source>
        <strain evidence="1">P6</strain>
    </source>
</reference>
<dbReference type="Proteomes" id="UP001163321">
    <property type="component" value="Chromosome 2"/>
</dbReference>
<keyword evidence="2" id="KW-1185">Reference proteome</keyword>
<organism evidence="1 2">
    <name type="scientific">Peronosclerospora sorghi</name>
    <dbReference type="NCBI Taxonomy" id="230839"/>
    <lineage>
        <taxon>Eukaryota</taxon>
        <taxon>Sar</taxon>
        <taxon>Stramenopiles</taxon>
        <taxon>Oomycota</taxon>
        <taxon>Peronosporomycetes</taxon>
        <taxon>Peronosporales</taxon>
        <taxon>Peronosporaceae</taxon>
        <taxon>Peronosclerospora</taxon>
    </lineage>
</organism>
<protein>
    <submittedName>
        <fullName evidence="1">Uncharacterized protein</fullName>
    </submittedName>
</protein>
<dbReference type="EMBL" id="CM047581">
    <property type="protein sequence ID" value="KAI9917084.1"/>
    <property type="molecule type" value="Genomic_DNA"/>
</dbReference>